<dbReference type="CDD" id="cd06325">
    <property type="entry name" value="PBP1_ABC_unchar_transporter"/>
    <property type="match status" value="1"/>
</dbReference>
<dbReference type="Gene3D" id="3.40.50.2300">
    <property type="match status" value="2"/>
</dbReference>
<dbReference type="InterPro" id="IPR007487">
    <property type="entry name" value="ABC_transpt-TYRBP-like"/>
</dbReference>
<dbReference type="STRING" id="1577474.GA0111570_11367"/>
<dbReference type="EMBL" id="FMYF01000013">
    <property type="protein sequence ID" value="SDB99443.1"/>
    <property type="molecule type" value="Genomic_DNA"/>
</dbReference>
<dbReference type="AlphaFoldDB" id="A0A1G6HZ74"/>
<organism evidence="2 3">
    <name type="scientific">Raineyella antarctica</name>
    <dbReference type="NCBI Taxonomy" id="1577474"/>
    <lineage>
        <taxon>Bacteria</taxon>
        <taxon>Bacillati</taxon>
        <taxon>Actinomycetota</taxon>
        <taxon>Actinomycetes</taxon>
        <taxon>Propionibacteriales</taxon>
        <taxon>Propionibacteriaceae</taxon>
        <taxon>Raineyella</taxon>
    </lineage>
</organism>
<dbReference type="SUPFAM" id="SSF53822">
    <property type="entry name" value="Periplasmic binding protein-like I"/>
    <property type="match status" value="1"/>
</dbReference>
<dbReference type="PANTHER" id="PTHR35271:SF1">
    <property type="entry name" value="ABC TRANSPORTER, SUBSTRATE-BINDING LIPOPROTEIN"/>
    <property type="match status" value="1"/>
</dbReference>
<proteinExistence type="predicted"/>
<dbReference type="Pfam" id="PF04392">
    <property type="entry name" value="ABC_sub_bind"/>
    <property type="match status" value="1"/>
</dbReference>
<dbReference type="PANTHER" id="PTHR35271">
    <property type="entry name" value="ABC TRANSPORTER, SUBSTRATE-BINDING LIPOPROTEIN-RELATED"/>
    <property type="match status" value="1"/>
</dbReference>
<dbReference type="OrthoDB" id="9776955at2"/>
<dbReference type="PROSITE" id="PS51257">
    <property type="entry name" value="PROKAR_LIPOPROTEIN"/>
    <property type="match status" value="1"/>
</dbReference>
<dbReference type="InterPro" id="IPR028082">
    <property type="entry name" value="Peripla_BP_I"/>
</dbReference>
<sequence>MKSARLGMVGAIAAVSMLLAACGGTANTDAKSGDRTYKIGITQIVSHPSLDASRDGFKKALADAGLKVEYDEQNAQGDQATATSIANKFATDKKDLVLAIATPTAQAAAQAITDTPILFTAVTDPVSAQLVKSLQAPGANVTGTTDMNPVAQQVGLVKQLVPGAKTLGVIYSSGEVNSEVQVKLAREAATKEGLTLKEVAVSNSSEVQQGAQSLSGVDAIYVPTDNVVVSALESVLQVAETNKIPVIAGEGDSVKRGAVATYGIDYGKLGQQTGQMAVKILTQKADPATMPVESQSDVQLVVNTAAAQRMGVTIPADLLAKAGQKYN</sequence>
<name>A0A1G6HZ74_9ACTN</name>
<evidence type="ECO:0000313" key="3">
    <source>
        <dbReference type="Proteomes" id="UP000199086"/>
    </source>
</evidence>
<feature type="signal peptide" evidence="1">
    <location>
        <begin position="1"/>
        <end position="20"/>
    </location>
</feature>
<accession>A0A1G6HZ74</accession>
<evidence type="ECO:0000313" key="2">
    <source>
        <dbReference type="EMBL" id="SDB99443.1"/>
    </source>
</evidence>
<evidence type="ECO:0000256" key="1">
    <source>
        <dbReference type="SAM" id="SignalP"/>
    </source>
</evidence>
<keyword evidence="1" id="KW-0732">Signal</keyword>
<protein>
    <submittedName>
        <fullName evidence="2">Putative ABC transport system substrate-binding protein</fullName>
    </submittedName>
</protein>
<keyword evidence="3" id="KW-1185">Reference proteome</keyword>
<gene>
    <name evidence="2" type="ORF">GA0111570_11367</name>
</gene>
<dbReference type="RefSeq" id="WP_092613380.1">
    <property type="nucleotide sequence ID" value="NZ_FMYF01000013.1"/>
</dbReference>
<reference evidence="2 3" key="1">
    <citation type="submission" date="2016-06" db="EMBL/GenBank/DDBJ databases">
        <authorList>
            <person name="Olsen C.W."/>
            <person name="Carey S."/>
            <person name="Hinshaw L."/>
            <person name="Karasin A.I."/>
        </authorList>
    </citation>
    <scope>NUCLEOTIDE SEQUENCE [LARGE SCALE GENOMIC DNA]</scope>
    <source>
        <strain evidence="2 3">LZ-22</strain>
    </source>
</reference>
<feature type="chain" id="PRO_5038814486" evidence="1">
    <location>
        <begin position="21"/>
        <end position="327"/>
    </location>
</feature>
<dbReference type="Proteomes" id="UP000199086">
    <property type="component" value="Unassembled WGS sequence"/>
</dbReference>